<dbReference type="PROSITE" id="PS51186">
    <property type="entry name" value="GNAT"/>
    <property type="match status" value="1"/>
</dbReference>
<keyword evidence="3" id="KW-0808">Transferase</keyword>
<dbReference type="InterPro" id="IPR000182">
    <property type="entry name" value="GNAT_dom"/>
</dbReference>
<dbReference type="EMBL" id="CP035492">
    <property type="protein sequence ID" value="QAY67172.1"/>
    <property type="molecule type" value="Genomic_DNA"/>
</dbReference>
<proteinExistence type="predicted"/>
<dbReference type="KEGG" id="pprt:ET464_12955"/>
<protein>
    <submittedName>
        <fullName evidence="3">N-acetyltransferase</fullName>
    </submittedName>
</protein>
<dbReference type="OrthoDB" id="9793389at2"/>
<dbReference type="CDD" id="cd04301">
    <property type="entry name" value="NAT_SF"/>
    <property type="match status" value="1"/>
</dbReference>
<reference evidence="3 4" key="1">
    <citation type="submission" date="2019-01" db="EMBL/GenBank/DDBJ databases">
        <title>Genome sequencing of strain FW100M-2.</title>
        <authorList>
            <person name="Heo J."/>
            <person name="Kim S.-J."/>
            <person name="Kim J.-S."/>
            <person name="Hong S.-B."/>
            <person name="Kwon S.-W."/>
        </authorList>
    </citation>
    <scope>NUCLEOTIDE SEQUENCE [LARGE SCALE GENOMIC DNA]</scope>
    <source>
        <strain evidence="3 4">FW100M-2</strain>
    </source>
</reference>
<feature type="domain" description="N-acetyltransferase" evidence="1">
    <location>
        <begin position="1"/>
        <end position="106"/>
    </location>
</feature>
<dbReference type="AlphaFoldDB" id="A0A4P6EVU8"/>
<gene>
    <name evidence="3" type="ORF">ET464_12955</name>
</gene>
<evidence type="ECO:0000313" key="3">
    <source>
        <dbReference type="EMBL" id="QAY67172.1"/>
    </source>
</evidence>
<dbReference type="Gene3D" id="3.40.630.30">
    <property type="match status" value="1"/>
</dbReference>
<dbReference type="PANTHER" id="PTHR31435:SF10">
    <property type="entry name" value="BSR4717 PROTEIN"/>
    <property type="match status" value="1"/>
</dbReference>
<dbReference type="GO" id="GO:0016747">
    <property type="term" value="F:acyltransferase activity, transferring groups other than amino-acyl groups"/>
    <property type="evidence" value="ECO:0007669"/>
    <property type="project" value="InterPro"/>
</dbReference>
<dbReference type="PROSITE" id="PS51729">
    <property type="entry name" value="GNAT_YJDJ"/>
    <property type="match status" value="1"/>
</dbReference>
<dbReference type="InterPro" id="IPR031165">
    <property type="entry name" value="GNAT_YJDJ"/>
</dbReference>
<evidence type="ECO:0000259" key="2">
    <source>
        <dbReference type="PROSITE" id="PS51729"/>
    </source>
</evidence>
<dbReference type="Pfam" id="PF14542">
    <property type="entry name" value="Acetyltransf_CG"/>
    <property type="match status" value="1"/>
</dbReference>
<dbReference type="SUPFAM" id="SSF55729">
    <property type="entry name" value="Acyl-CoA N-acyltransferases (Nat)"/>
    <property type="match status" value="1"/>
</dbReference>
<accession>A0A4P6EVU8</accession>
<dbReference type="InterPro" id="IPR016181">
    <property type="entry name" value="Acyl_CoA_acyltransferase"/>
</dbReference>
<feature type="domain" description="N-acetyltransferase" evidence="2">
    <location>
        <begin position="14"/>
        <end position="102"/>
    </location>
</feature>
<sequence>MNEEKRQEEQTEISTRKQDGRVELVGAGGVIGEMTFRPADGDTWVIDHTYVDPKYRGKQLAKQLLNLVTDEARAQGKKIIPLCSYALAEFKRHAKEYEDLWDKSGV</sequence>
<evidence type="ECO:0000313" key="4">
    <source>
        <dbReference type="Proteomes" id="UP000293568"/>
    </source>
</evidence>
<evidence type="ECO:0000259" key="1">
    <source>
        <dbReference type="PROSITE" id="PS51186"/>
    </source>
</evidence>
<dbReference type="Proteomes" id="UP000293568">
    <property type="component" value="Chromosome"/>
</dbReference>
<dbReference type="InterPro" id="IPR045057">
    <property type="entry name" value="Gcn5-rel_NAT"/>
</dbReference>
<dbReference type="RefSeq" id="WP_129441516.1">
    <property type="nucleotide sequence ID" value="NZ_CP035492.1"/>
</dbReference>
<name>A0A4P6EVU8_9BACL</name>
<keyword evidence="4" id="KW-1185">Reference proteome</keyword>
<organism evidence="3 4">
    <name type="scientific">Paenibacillus protaetiae</name>
    <dbReference type="NCBI Taxonomy" id="2509456"/>
    <lineage>
        <taxon>Bacteria</taxon>
        <taxon>Bacillati</taxon>
        <taxon>Bacillota</taxon>
        <taxon>Bacilli</taxon>
        <taxon>Bacillales</taxon>
        <taxon>Paenibacillaceae</taxon>
        <taxon>Paenibacillus</taxon>
    </lineage>
</organism>
<dbReference type="PANTHER" id="PTHR31435">
    <property type="entry name" value="PROTEIN NATD1"/>
    <property type="match status" value="1"/>
</dbReference>